<evidence type="ECO:0008006" key="3">
    <source>
        <dbReference type="Google" id="ProtNLM"/>
    </source>
</evidence>
<sequence>MSAETQKKGLVAFAFGAGKEIGSNQTIAQLAAKVAKKYGIGYCLTQADVPVKDYLRTIQVWFVAEKKGCPPSTLQICRQAVRWAQAQKINEVVLVAARPHFKRCAFDFRLAVQEAKAYDLMLSYIHVCTKKTRWYCKRSTQLRTRSPWLWWPREILLRTIMIISRSFYKKIAGR</sequence>
<dbReference type="EMBL" id="PFEA01000005">
    <property type="protein sequence ID" value="PJE60079.1"/>
    <property type="molecule type" value="Genomic_DNA"/>
</dbReference>
<comment type="caution">
    <text evidence="1">The sequence shown here is derived from an EMBL/GenBank/DDBJ whole genome shotgun (WGS) entry which is preliminary data.</text>
</comment>
<accession>A0A2M8KJI0</accession>
<gene>
    <name evidence="1" type="ORF">COU85_00215</name>
</gene>
<protein>
    <recommendedName>
        <fullName evidence="3">DUF218 domain-containing protein</fullName>
    </recommendedName>
</protein>
<reference evidence="2" key="1">
    <citation type="submission" date="2017-09" db="EMBL/GenBank/DDBJ databases">
        <title>Depth-based differentiation of microbial function through sediment-hosted aquifers and enrichment of novel symbionts in the deep terrestrial subsurface.</title>
        <authorList>
            <person name="Probst A.J."/>
            <person name="Ladd B."/>
            <person name="Jarett J.K."/>
            <person name="Geller-Mcgrath D.E."/>
            <person name="Sieber C.M.K."/>
            <person name="Emerson J.B."/>
            <person name="Anantharaman K."/>
            <person name="Thomas B.C."/>
            <person name="Malmstrom R."/>
            <person name="Stieglmeier M."/>
            <person name="Klingl A."/>
            <person name="Woyke T."/>
            <person name="Ryan C.M."/>
            <person name="Banfield J.F."/>
        </authorList>
    </citation>
    <scope>NUCLEOTIDE SEQUENCE [LARGE SCALE GENOMIC DNA]</scope>
</reference>
<dbReference type="AlphaFoldDB" id="A0A2M8KJI0"/>
<dbReference type="Proteomes" id="UP000231086">
    <property type="component" value="Unassembled WGS sequence"/>
</dbReference>
<name>A0A2M8KJI0_9BACT</name>
<proteinExistence type="predicted"/>
<evidence type="ECO:0000313" key="1">
    <source>
        <dbReference type="EMBL" id="PJE60079.1"/>
    </source>
</evidence>
<organism evidence="1 2">
    <name type="scientific">Candidatus Portnoybacteria bacterium CG10_big_fil_rev_8_21_14_0_10_44_7</name>
    <dbReference type="NCBI Taxonomy" id="1974816"/>
    <lineage>
        <taxon>Bacteria</taxon>
        <taxon>Candidatus Portnoyibacteriota</taxon>
    </lineage>
</organism>
<evidence type="ECO:0000313" key="2">
    <source>
        <dbReference type="Proteomes" id="UP000231086"/>
    </source>
</evidence>